<keyword evidence="2" id="KW-0547">Nucleotide-binding</keyword>
<dbReference type="InterPro" id="IPR003439">
    <property type="entry name" value="ABC_transporter-like_ATP-bd"/>
</dbReference>
<feature type="domain" description="ABC transporter" evidence="7">
    <location>
        <begin position="2"/>
        <end position="258"/>
    </location>
</feature>
<evidence type="ECO:0000256" key="2">
    <source>
        <dbReference type="ARBA" id="ARBA00022741"/>
    </source>
</evidence>
<dbReference type="EMBL" id="CP000250">
    <property type="protein sequence ID" value="ABD05551.1"/>
    <property type="molecule type" value="Genomic_DNA"/>
</dbReference>
<dbReference type="Gene3D" id="3.40.50.300">
    <property type="entry name" value="P-loop containing nucleotide triphosphate hydrolases"/>
    <property type="match status" value="2"/>
</dbReference>
<dbReference type="HOGENOM" id="CLU_000604_36_0_5"/>
<dbReference type="Proteomes" id="UP000008809">
    <property type="component" value="Chromosome"/>
</dbReference>
<evidence type="ECO:0000256" key="6">
    <source>
        <dbReference type="ARBA" id="ARBA00074044"/>
    </source>
</evidence>
<sequence length="540" mass="60040">MIRLDNISKQNGHQILYIEASATLLRGEKIGLVGPNGSGKTTLFRMIKGTETPDEGQVSVDRGLTIGYFSQDVGEMAGRSAVAEVMEGAGPVSEVATELAELEHALADPDRADEMEQILERYGEVQHRFEELDGYALEGRAREVLAGLSFTQEMMDGDVGKLSGGWKMRVALARILLMRPDVMLLDEPSNHLDIESLIWLEQFLRGFEGALLMTSHDREFMNRIVNKIIEIDAGTLTSYSGNYEFYEQQRALADKQQQAQFERQQAMLAKEVAFIERFKARASHAAQVQSRVKKLDKIEKVEPPRRRQTIAFDFLPAPRSGEDVVSLKRVHKRYGSRVIYDGLDFQIQRRERWCVMGINGAGKSTLLKLVTGSTTPDDGTVAIGGSVKMGYFAQHAMDLIDGELTVFASLEEWFPQAGQGSLRALAGCFGFSGDDVEKKCRVLSGGEKARLVMAKMLYDPPNFLVLDEPTNHLDIATKEMLIKALAEYEGTMLFVSHDRHFLGALSNRVLELTPDGIHKYGGGYTEYVARTGHEAPGLHS</sequence>
<dbReference type="InterPro" id="IPR017871">
    <property type="entry name" value="ABC_transporter-like_CS"/>
</dbReference>
<name>Q2J1V9_RHOP2</name>
<comment type="similarity">
    <text evidence="5">Belongs to the ABC transporter superfamily. ABCF family. YbiT subfamily.</text>
</comment>
<keyword evidence="9" id="KW-1185">Reference proteome</keyword>
<evidence type="ECO:0000256" key="1">
    <source>
        <dbReference type="ARBA" id="ARBA00022737"/>
    </source>
</evidence>
<dbReference type="AlphaFoldDB" id="Q2J1V9"/>
<gene>
    <name evidence="8" type="ordered locus">RPB_0840</name>
</gene>
<dbReference type="PROSITE" id="PS50893">
    <property type="entry name" value="ABC_TRANSPORTER_2"/>
    <property type="match status" value="2"/>
</dbReference>
<dbReference type="Pfam" id="PF00005">
    <property type="entry name" value="ABC_tran"/>
    <property type="match status" value="2"/>
</dbReference>
<evidence type="ECO:0000256" key="3">
    <source>
        <dbReference type="ARBA" id="ARBA00022840"/>
    </source>
</evidence>
<dbReference type="RefSeq" id="WP_011439740.1">
    <property type="nucleotide sequence ID" value="NC_007778.1"/>
</dbReference>
<organism evidence="8 9">
    <name type="scientific">Rhodopseudomonas palustris (strain HaA2)</name>
    <dbReference type="NCBI Taxonomy" id="316058"/>
    <lineage>
        <taxon>Bacteria</taxon>
        <taxon>Pseudomonadati</taxon>
        <taxon>Pseudomonadota</taxon>
        <taxon>Alphaproteobacteria</taxon>
        <taxon>Hyphomicrobiales</taxon>
        <taxon>Nitrobacteraceae</taxon>
        <taxon>Rhodopseudomonas</taxon>
    </lineage>
</organism>
<dbReference type="GO" id="GO:0016887">
    <property type="term" value="F:ATP hydrolysis activity"/>
    <property type="evidence" value="ECO:0007669"/>
    <property type="project" value="InterPro"/>
</dbReference>
<dbReference type="InterPro" id="IPR032781">
    <property type="entry name" value="ABC_tran_Xtn"/>
</dbReference>
<dbReference type="FunFam" id="3.40.50.300:FF:000070">
    <property type="entry name" value="Putative ABC transporter ATP-binding component"/>
    <property type="match status" value="1"/>
</dbReference>
<dbReference type="PANTHER" id="PTHR19211:SF14">
    <property type="entry name" value="ATP-BINDING CASSETTE SUB-FAMILY F MEMBER 1"/>
    <property type="match status" value="1"/>
</dbReference>
<dbReference type="FunFam" id="3.40.50.300:FF:000011">
    <property type="entry name" value="Putative ABC transporter ATP-binding component"/>
    <property type="match status" value="1"/>
</dbReference>
<dbReference type="SMART" id="SM00382">
    <property type="entry name" value="AAA"/>
    <property type="match status" value="2"/>
</dbReference>
<dbReference type="InterPro" id="IPR003593">
    <property type="entry name" value="AAA+_ATPase"/>
</dbReference>
<evidence type="ECO:0000259" key="7">
    <source>
        <dbReference type="PROSITE" id="PS50893"/>
    </source>
</evidence>
<dbReference type="GO" id="GO:0005524">
    <property type="term" value="F:ATP binding"/>
    <property type="evidence" value="ECO:0007669"/>
    <property type="project" value="UniProtKB-KW"/>
</dbReference>
<dbReference type="PANTHER" id="PTHR19211">
    <property type="entry name" value="ATP-BINDING TRANSPORT PROTEIN-RELATED"/>
    <property type="match status" value="1"/>
</dbReference>
<keyword evidence="1" id="KW-0677">Repeat</keyword>
<protein>
    <recommendedName>
        <fullName evidence="6">Probable ATP-binding protein YbiT</fullName>
    </recommendedName>
</protein>
<keyword evidence="3" id="KW-0067">ATP-binding</keyword>
<evidence type="ECO:0000256" key="4">
    <source>
        <dbReference type="ARBA" id="ARBA00024722"/>
    </source>
</evidence>
<dbReference type="CDD" id="cd03221">
    <property type="entry name" value="ABCF_EF-3"/>
    <property type="match status" value="2"/>
</dbReference>
<accession>Q2J1V9</accession>
<evidence type="ECO:0000313" key="9">
    <source>
        <dbReference type="Proteomes" id="UP000008809"/>
    </source>
</evidence>
<feature type="domain" description="ABC transporter" evidence="7">
    <location>
        <begin position="325"/>
        <end position="539"/>
    </location>
</feature>
<dbReference type="OrthoDB" id="8133084at2"/>
<dbReference type="eggNOG" id="COG0488">
    <property type="taxonomic scope" value="Bacteria"/>
</dbReference>
<proteinExistence type="inferred from homology"/>
<dbReference type="KEGG" id="rpb:RPB_0840"/>
<dbReference type="InterPro" id="IPR050611">
    <property type="entry name" value="ABCF"/>
</dbReference>
<dbReference type="STRING" id="316058.RPB_0840"/>
<evidence type="ECO:0000313" key="8">
    <source>
        <dbReference type="EMBL" id="ABD05551.1"/>
    </source>
</evidence>
<dbReference type="PROSITE" id="PS00211">
    <property type="entry name" value="ABC_TRANSPORTER_1"/>
    <property type="match status" value="2"/>
</dbReference>
<dbReference type="Pfam" id="PF12848">
    <property type="entry name" value="ABC_tran_Xtn"/>
    <property type="match status" value="1"/>
</dbReference>
<evidence type="ECO:0000256" key="5">
    <source>
        <dbReference type="ARBA" id="ARBA00061551"/>
    </source>
</evidence>
<comment type="function">
    <text evidence="4">Involved in beta-(1--&gt;2)glucan export. Transmembrane domains (TMD) form a pore in the inner membrane and the ATP-binding domain (NBD) is responsible for energy generation.</text>
</comment>
<dbReference type="SUPFAM" id="SSF52540">
    <property type="entry name" value="P-loop containing nucleoside triphosphate hydrolases"/>
    <property type="match status" value="2"/>
</dbReference>
<dbReference type="InterPro" id="IPR027417">
    <property type="entry name" value="P-loop_NTPase"/>
</dbReference>
<reference evidence="8 9" key="1">
    <citation type="submission" date="2006-01" db="EMBL/GenBank/DDBJ databases">
        <title>Complete sequence of Rhodopseudomonas palustris HaA2.</title>
        <authorList>
            <consortium name="US DOE Joint Genome Institute"/>
            <person name="Copeland A."/>
            <person name="Lucas S."/>
            <person name="Lapidus A."/>
            <person name="Barry K."/>
            <person name="Detter J.C."/>
            <person name="Glavina T."/>
            <person name="Hammon N."/>
            <person name="Israni S."/>
            <person name="Pitluck S."/>
            <person name="Chain P."/>
            <person name="Malfatti S."/>
            <person name="Shin M."/>
            <person name="Vergez L."/>
            <person name="Schmutz J."/>
            <person name="Larimer F."/>
            <person name="Land M."/>
            <person name="Hauser L."/>
            <person name="Pelletier D.A."/>
            <person name="Kyrpides N."/>
            <person name="Anderson I."/>
            <person name="Oda Y."/>
            <person name="Harwood C.S."/>
            <person name="Richardson P."/>
        </authorList>
    </citation>
    <scope>NUCLEOTIDE SEQUENCE [LARGE SCALE GENOMIC DNA]</scope>
    <source>
        <strain evidence="8 9">HaA2</strain>
    </source>
</reference>